<dbReference type="EMBL" id="JAODIR010000148">
    <property type="protein sequence ID" value="MDD2169278.1"/>
    <property type="molecule type" value="Genomic_DNA"/>
</dbReference>
<evidence type="ECO:0008006" key="3">
    <source>
        <dbReference type="Google" id="ProtNLM"/>
    </source>
</evidence>
<reference evidence="1" key="1">
    <citation type="submission" date="2022-09" db="EMBL/GenBank/DDBJ databases">
        <title>Molecular characterization of Glaesserella parasuis strains circulating in commercial swine farms using whole-genome sequencing.</title>
        <authorList>
            <person name="Mugabi R."/>
            <person name="Clavijo M."/>
            <person name="Li G."/>
        </authorList>
    </citation>
    <scope>NUCLEOTIDE SEQUENCE</scope>
    <source>
        <strain evidence="1">0435-53</strain>
    </source>
</reference>
<protein>
    <recommendedName>
        <fullName evidence="3">Transposase</fullName>
    </recommendedName>
</protein>
<dbReference type="AlphaFoldDB" id="A0AA42JJK7"/>
<dbReference type="Proteomes" id="UP001148834">
    <property type="component" value="Unassembled WGS sequence"/>
</dbReference>
<accession>A0AA42JJK7</accession>
<gene>
    <name evidence="1" type="ORF">N5925_12050</name>
</gene>
<dbReference type="Gene3D" id="1.10.10.60">
    <property type="entry name" value="Homeodomain-like"/>
    <property type="match status" value="1"/>
</dbReference>
<name>A0AA42JJK7_GLAPU</name>
<evidence type="ECO:0000313" key="2">
    <source>
        <dbReference type="Proteomes" id="UP001148834"/>
    </source>
</evidence>
<organism evidence="1 2">
    <name type="scientific">Glaesserella parasuis</name>
    <name type="common">Haemophilus parasuis</name>
    <dbReference type="NCBI Taxonomy" id="738"/>
    <lineage>
        <taxon>Bacteria</taxon>
        <taxon>Pseudomonadati</taxon>
        <taxon>Pseudomonadota</taxon>
        <taxon>Gammaproteobacteria</taxon>
        <taxon>Pasteurellales</taxon>
        <taxon>Pasteurellaceae</taxon>
        <taxon>Glaesserella</taxon>
    </lineage>
</organism>
<proteinExistence type="predicted"/>
<sequence>MQNNTQRYFCNEFYKTFILKTKLDPIKIWTDYTSRKQTYKQLAEKYHCSVRTIQRYIDKAPKTALRPPLNRYLNVIMDTLPNNVISHYFVRTEKDIYYKLALNRLREKGYFPYKHRNVRSAYTSLKRYMDFIFIYEKHSELNIEKTTNLLGGFFK</sequence>
<comment type="caution">
    <text evidence="1">The sequence shown here is derived from an EMBL/GenBank/DDBJ whole genome shotgun (WGS) entry which is preliminary data.</text>
</comment>
<evidence type="ECO:0000313" key="1">
    <source>
        <dbReference type="EMBL" id="MDD2169278.1"/>
    </source>
</evidence>